<keyword evidence="3" id="KW-1185">Reference proteome</keyword>
<evidence type="ECO:0000313" key="3">
    <source>
        <dbReference type="Proteomes" id="UP000464314"/>
    </source>
</evidence>
<dbReference type="Pfam" id="PF17032">
    <property type="entry name" value="Zn_ribbon_15"/>
    <property type="match status" value="1"/>
</dbReference>
<dbReference type="EMBL" id="CP048000">
    <property type="protein sequence ID" value="QHQ62034.1"/>
    <property type="molecule type" value="Genomic_DNA"/>
</dbReference>
<feature type="domain" description="Zinc-ribbon 15" evidence="1">
    <location>
        <begin position="20"/>
        <end position="121"/>
    </location>
</feature>
<dbReference type="RefSeq" id="WP_161838859.1">
    <property type="nucleotide sequence ID" value="NZ_CP048000.1"/>
</dbReference>
<name>A0A6P1TLW8_9FIRM</name>
<protein>
    <submittedName>
        <fullName evidence="2">Zinc-ribbon domain-containing protein</fullName>
    </submittedName>
</protein>
<dbReference type="KEGG" id="anr:Ana3638_15630"/>
<accession>A0A6P1TLW8</accession>
<dbReference type="InterPro" id="IPR031493">
    <property type="entry name" value="Zinc_ribbon_15"/>
</dbReference>
<evidence type="ECO:0000259" key="1">
    <source>
        <dbReference type="Pfam" id="PF17032"/>
    </source>
</evidence>
<proteinExistence type="predicted"/>
<organism evidence="2 3">
    <name type="scientific">Anaerocolumna sedimenticola</name>
    <dbReference type="NCBI Taxonomy" id="2696063"/>
    <lineage>
        <taxon>Bacteria</taxon>
        <taxon>Bacillati</taxon>
        <taxon>Bacillota</taxon>
        <taxon>Clostridia</taxon>
        <taxon>Lachnospirales</taxon>
        <taxon>Lachnospiraceae</taxon>
        <taxon>Anaerocolumna</taxon>
    </lineage>
</organism>
<dbReference type="Proteomes" id="UP000464314">
    <property type="component" value="Chromosome"/>
</dbReference>
<gene>
    <name evidence="2" type="ORF">Ana3638_15630</name>
</gene>
<sequence length="124" mass="14434">MFFIMGISSAQKKLEFIQTILCKKCNHFGRLELFMTYTYFSLFFIPIFKWNKKFYAKVSCCGTLYMIDETLGKRIVKGEALTLSEQDLHEVYNGDSYTKNNACPNCGYLMAPDYLYCPKCGFKL</sequence>
<dbReference type="AlphaFoldDB" id="A0A6P1TLW8"/>
<reference evidence="2 3" key="1">
    <citation type="submission" date="2020-01" db="EMBL/GenBank/DDBJ databases">
        <title>Genome analysis of Anaerocolumna sp. CBA3638.</title>
        <authorList>
            <person name="Kim J."/>
            <person name="Roh S.W."/>
        </authorList>
    </citation>
    <scope>NUCLEOTIDE SEQUENCE [LARGE SCALE GENOMIC DNA]</scope>
    <source>
        <strain evidence="2 3">CBA3638</strain>
    </source>
</reference>
<evidence type="ECO:0000313" key="2">
    <source>
        <dbReference type="EMBL" id="QHQ62034.1"/>
    </source>
</evidence>